<organism evidence="5 6">
    <name type="scientific">Citrus clementina</name>
    <name type="common">Clementine</name>
    <name type="synonym">Citrus deliciosa x Citrus sinensis</name>
    <dbReference type="NCBI Taxonomy" id="85681"/>
    <lineage>
        <taxon>Eukaryota</taxon>
        <taxon>Viridiplantae</taxon>
        <taxon>Streptophyta</taxon>
        <taxon>Embryophyta</taxon>
        <taxon>Tracheophyta</taxon>
        <taxon>Spermatophyta</taxon>
        <taxon>Magnoliopsida</taxon>
        <taxon>eudicotyledons</taxon>
        <taxon>Gunneridae</taxon>
        <taxon>Pentapetalae</taxon>
        <taxon>rosids</taxon>
        <taxon>malvids</taxon>
        <taxon>Sapindales</taxon>
        <taxon>Rutaceae</taxon>
        <taxon>Aurantioideae</taxon>
        <taxon>Citrus</taxon>
    </lineage>
</organism>
<proteinExistence type="predicted"/>
<dbReference type="GO" id="GO:0005634">
    <property type="term" value="C:nucleus"/>
    <property type="evidence" value="ECO:0007669"/>
    <property type="project" value="UniProtKB-SubCell"/>
</dbReference>
<feature type="non-terminal residue" evidence="5">
    <location>
        <position position="1"/>
    </location>
</feature>
<evidence type="ECO:0008006" key="7">
    <source>
        <dbReference type="Google" id="ProtNLM"/>
    </source>
</evidence>
<evidence type="ECO:0000256" key="2">
    <source>
        <dbReference type="ARBA" id="ARBA00023015"/>
    </source>
</evidence>
<dbReference type="EMBL" id="KI537036">
    <property type="protein sequence ID" value="ESR32599.1"/>
    <property type="molecule type" value="Genomic_DNA"/>
</dbReference>
<keyword evidence="2" id="KW-0805">Transcription regulation</keyword>
<dbReference type="GO" id="GO:0046983">
    <property type="term" value="F:protein dimerization activity"/>
    <property type="evidence" value="ECO:0007669"/>
    <property type="project" value="InterPro"/>
</dbReference>
<dbReference type="KEGG" id="cic:CICLE_v10006764mg"/>
<dbReference type="PANTHER" id="PTHR33124">
    <property type="entry name" value="TRANSCRIPTION FACTOR IBH1-LIKE 1"/>
    <property type="match status" value="1"/>
</dbReference>
<dbReference type="SUPFAM" id="SSF47459">
    <property type="entry name" value="HLH, helix-loop-helix DNA-binding domain"/>
    <property type="match status" value="1"/>
</dbReference>
<dbReference type="PANTHER" id="PTHR33124:SF39">
    <property type="entry name" value="TRANSCRIPTION FACTOR UPBEAT1"/>
    <property type="match status" value="1"/>
</dbReference>
<evidence type="ECO:0000256" key="1">
    <source>
        <dbReference type="ARBA" id="ARBA00004123"/>
    </source>
</evidence>
<keyword evidence="4" id="KW-0539">Nucleus</keyword>
<dbReference type="InParanoid" id="V4U001"/>
<gene>
    <name evidence="5" type="ORF">CICLE_v10006764mg</name>
</gene>
<dbReference type="GO" id="GO:0006355">
    <property type="term" value="P:regulation of DNA-templated transcription"/>
    <property type="evidence" value="ECO:0007669"/>
    <property type="project" value="InterPro"/>
</dbReference>
<evidence type="ECO:0000313" key="5">
    <source>
        <dbReference type="EMBL" id="ESR32599.1"/>
    </source>
</evidence>
<name>V4U001_CITCL</name>
<evidence type="ECO:0000313" key="6">
    <source>
        <dbReference type="Proteomes" id="UP000030687"/>
    </source>
</evidence>
<evidence type="ECO:0000256" key="3">
    <source>
        <dbReference type="ARBA" id="ARBA00023163"/>
    </source>
</evidence>
<accession>V4U001</accession>
<dbReference type="InterPro" id="IPR044660">
    <property type="entry name" value="IBH1-like"/>
</dbReference>
<protein>
    <recommendedName>
        <fullName evidence="7">BHLH domain-containing protein</fullName>
    </recommendedName>
</protein>
<dbReference type="InterPro" id="IPR036638">
    <property type="entry name" value="HLH_DNA-bd_sf"/>
</dbReference>
<dbReference type="Proteomes" id="UP000030687">
    <property type="component" value="Unassembled WGS sequence"/>
</dbReference>
<dbReference type="Gramene" id="ESR32599">
    <property type="protein sequence ID" value="ESR32599"/>
    <property type="gene ID" value="CICLE_v10006764mg"/>
</dbReference>
<dbReference type="CDD" id="cd11444">
    <property type="entry name" value="bHLH_AtIBH1_like"/>
    <property type="match status" value="1"/>
</dbReference>
<reference evidence="5 6" key="1">
    <citation type="submission" date="2013-10" db="EMBL/GenBank/DDBJ databases">
        <authorList>
            <consortium name="International Citrus Genome Consortium"/>
            <person name="Jenkins J."/>
            <person name="Schmutz J."/>
            <person name="Prochnik S."/>
            <person name="Rokhsar D."/>
            <person name="Gmitter F."/>
            <person name="Ollitrault P."/>
            <person name="Machado M."/>
            <person name="Talon M."/>
            <person name="Wincker P."/>
            <person name="Jaillon O."/>
            <person name="Morgante M."/>
        </authorList>
    </citation>
    <scope>NUCLEOTIDE SEQUENCE</scope>
    <source>
        <strain evidence="6">cv. Clemenules</strain>
    </source>
</reference>
<sequence length="70" mass="8094">QTKRSAFIRSPKRRNNGIERRIKTLEKLVPSDKSIGLEALFGETADYIKCLQMKVKFMQIMVKLLSPPDE</sequence>
<keyword evidence="3" id="KW-0804">Transcription</keyword>
<keyword evidence="6" id="KW-1185">Reference proteome</keyword>
<dbReference type="GO" id="GO:0000976">
    <property type="term" value="F:transcription cis-regulatory region binding"/>
    <property type="evidence" value="ECO:0007669"/>
    <property type="project" value="UniProtKB-ARBA"/>
</dbReference>
<dbReference type="InterPro" id="IPR044549">
    <property type="entry name" value="bHLH_AtIBH1-like"/>
</dbReference>
<evidence type="ECO:0000256" key="4">
    <source>
        <dbReference type="ARBA" id="ARBA00023242"/>
    </source>
</evidence>
<comment type="subcellular location">
    <subcellularLocation>
        <location evidence="1">Nucleus</location>
    </subcellularLocation>
</comment>
<dbReference type="AlphaFoldDB" id="V4U001"/>